<organism evidence="1 2">
    <name type="scientific">Rhizophagus irregularis</name>
    <dbReference type="NCBI Taxonomy" id="588596"/>
    <lineage>
        <taxon>Eukaryota</taxon>
        <taxon>Fungi</taxon>
        <taxon>Fungi incertae sedis</taxon>
        <taxon>Mucoromycota</taxon>
        <taxon>Glomeromycotina</taxon>
        <taxon>Glomeromycetes</taxon>
        <taxon>Glomerales</taxon>
        <taxon>Glomeraceae</taxon>
        <taxon>Rhizophagus</taxon>
    </lineage>
</organism>
<evidence type="ECO:0000313" key="1">
    <source>
        <dbReference type="EMBL" id="PKY50778.1"/>
    </source>
</evidence>
<dbReference type="Proteomes" id="UP000234323">
    <property type="component" value="Unassembled WGS sequence"/>
</dbReference>
<gene>
    <name evidence="1" type="ORF">RhiirA4_546166</name>
</gene>
<dbReference type="AlphaFoldDB" id="A0A2I1GVX3"/>
<evidence type="ECO:0008006" key="3">
    <source>
        <dbReference type="Google" id="ProtNLM"/>
    </source>
</evidence>
<evidence type="ECO:0000313" key="2">
    <source>
        <dbReference type="Proteomes" id="UP000234323"/>
    </source>
</evidence>
<dbReference type="VEuPathDB" id="FungiDB:RhiirFUN_025969"/>
<protein>
    <recommendedName>
        <fullName evidence="3">F-box domain-containing protein</fullName>
    </recommendedName>
</protein>
<comment type="caution">
    <text evidence="1">The sequence shown here is derived from an EMBL/GenBank/DDBJ whole genome shotgun (WGS) entry which is preliminary data.</text>
</comment>
<dbReference type="SUPFAM" id="SSF52047">
    <property type="entry name" value="RNI-like"/>
    <property type="match status" value="1"/>
</dbReference>
<dbReference type="VEuPathDB" id="FungiDB:FUN_003431"/>
<reference evidence="1 2" key="1">
    <citation type="submission" date="2015-10" db="EMBL/GenBank/DDBJ databases">
        <title>Genome analyses suggest a sexual origin of heterokaryosis in a supposedly ancient asexual fungus.</title>
        <authorList>
            <person name="Ropars J."/>
            <person name="Sedzielewska K."/>
            <person name="Noel J."/>
            <person name="Charron P."/>
            <person name="Farinelli L."/>
            <person name="Marton T."/>
            <person name="Kruger M."/>
            <person name="Pelin A."/>
            <person name="Brachmann A."/>
            <person name="Corradi N."/>
        </authorList>
    </citation>
    <scope>NUCLEOTIDE SEQUENCE [LARGE SCALE GENOMIC DNA]</scope>
    <source>
        <strain evidence="1 2">A4</strain>
    </source>
</reference>
<dbReference type="VEuPathDB" id="FungiDB:RhiirA1_477434"/>
<accession>A0A2I1GVX3</accession>
<dbReference type="EMBL" id="LLXI01000919">
    <property type="protein sequence ID" value="PKY50778.1"/>
    <property type="molecule type" value="Genomic_DNA"/>
</dbReference>
<keyword evidence="2" id="KW-1185">Reference proteome</keyword>
<name>A0A2I1GVX3_9GLOM</name>
<dbReference type="Gene3D" id="3.80.10.10">
    <property type="entry name" value="Ribonuclease Inhibitor"/>
    <property type="match status" value="1"/>
</dbReference>
<sequence>MLWLCNDIIVLILKELQDDTKSLYSCLLINRTWCRLTVPILWQNPSNKKGYISYKVCNILFNVILSHLSEESRNNLKYQGIDLFKEIYQRPLFNYISFWRHLNLYVLENIMENVFVKNFEMSKKSIIGNEIMKLFINSETKFVSLSIPKINLCHISGSEHCFSKLEYLDCDYTNSNILERLAIMNTSIKQLIFNYKYDNISNHGINRLIKVQKNLTRISLNLNSKMPRDELFCKTLEESIIKCADTVQYLKISWIPVPKFFSYLINLVSLEIINFTDRLDLNYLVKGTFPLLKSLKSLKVVDVPANICKNIIDSTKGNLIEISIIYQYHQYNPDDNGKLIQKIYQKCPNLKFLELTLYKENITEFKNLLINCQSLISLEIIDHTIKWNKLFEVLKFSPISLFKFKFSTEFKVLYLNLKYLKLFLDNWKDRNSMLLHLNIGYFFIRRSQQLQQYVKLRKRLNVFLQEYKAKVLPRNLADGLSVKSSGYETVSSGNNVSRQITYCLNLVVALQSLMSIVSPKRTKGFKWTVNIKYATLEALKNSIRAINQTPAHENDGAVLNMLNDSGKYSPRTDHDLREMLRLFVSKSSFKVYCTH</sequence>
<proteinExistence type="predicted"/>
<dbReference type="InterPro" id="IPR032675">
    <property type="entry name" value="LRR_dom_sf"/>
</dbReference>